<evidence type="ECO:0000256" key="1">
    <source>
        <dbReference type="ARBA" id="ARBA00006611"/>
    </source>
</evidence>
<dbReference type="EMBL" id="JAPQER010000002">
    <property type="protein sequence ID" value="MCY6483736.1"/>
    <property type="molecule type" value="Genomic_DNA"/>
</dbReference>
<keyword evidence="2" id="KW-0547">Nucleotide-binding</keyword>
<dbReference type="Gene3D" id="3.30.450.90">
    <property type="match status" value="1"/>
</dbReference>
<dbReference type="InterPro" id="IPR001482">
    <property type="entry name" value="T2SS/T4SS_dom"/>
</dbReference>
<keyword evidence="6" id="KW-1185">Reference proteome</keyword>
<name>A0ABT4CXP3_9CLOT</name>
<dbReference type="PANTHER" id="PTHR30258:SF1">
    <property type="entry name" value="PROTEIN TRANSPORT PROTEIN HOFB HOMOLOG"/>
    <property type="match status" value="1"/>
</dbReference>
<evidence type="ECO:0000313" key="5">
    <source>
        <dbReference type="EMBL" id="MCY6483736.1"/>
    </source>
</evidence>
<dbReference type="Gene3D" id="3.40.50.300">
    <property type="entry name" value="P-loop containing nucleotide triphosphate hydrolases"/>
    <property type="match status" value="1"/>
</dbReference>
<comment type="caution">
    <text evidence="5">The sequence shown here is derived from an EMBL/GenBank/DDBJ whole genome shotgun (WGS) entry which is preliminary data.</text>
</comment>
<sequence>MLVKLEDMLLKDQIITLDEYRKVLQIKNKTNEEIEEILLSNSIVKKDIIYKVLKRKYKIDSIQLDSIIIPSNVIKLLPEEIVKKHSIIPFSIKENKICLAMVDPLNFSVIDDIKFMTNKEVIPYIEIKKNILFSIENYYSREVARETLEVLEENSTNDDKENELNYDDIENAPIVRLTNLIINQAINEKASDIHLEPFKDEVRIRFRIDGILKEKRNISNKIYSAVCKRIKIISGMDISKKMIPQDGKIEFKNKNKLFDFRVSSMPTIYGEKLVIRILYKGSNNICLDNLKLEDKEKDIIKRILKNPCGIVLVTGPTNSGKTTTLCALLNALNSEEKNIITIEDPVEYTIPGINQVNVNTKAGLTFALGLRSILRQDPDVIMVGEIRDEETAEIAVKAAITGHLVLATLHTNDAPSAVERLIDMNVPQYLVADALVAVIAQRLVREICPYCKEVCSHIEQETQSLEISFEKQLYRGRGCEKCNKTGYKGRRAVFEIMYLSNEQKKLIWQKRSIDELRKQSIKNGMIPLNVRCKEMAKNGITTFEEMTKVSYESI</sequence>
<organism evidence="5 6">
    <name type="scientific">Clostridium aestuarii</name>
    <dbReference type="NCBI Taxonomy" id="338193"/>
    <lineage>
        <taxon>Bacteria</taxon>
        <taxon>Bacillati</taxon>
        <taxon>Bacillota</taxon>
        <taxon>Clostridia</taxon>
        <taxon>Eubacteriales</taxon>
        <taxon>Clostridiaceae</taxon>
        <taxon>Clostridium</taxon>
    </lineage>
</organism>
<dbReference type="SMART" id="SM00382">
    <property type="entry name" value="AAA"/>
    <property type="match status" value="1"/>
</dbReference>
<dbReference type="InterPro" id="IPR007831">
    <property type="entry name" value="T2SS_GspE_N"/>
</dbReference>
<dbReference type="Pfam" id="PF05157">
    <property type="entry name" value="MshEN"/>
    <property type="match status" value="1"/>
</dbReference>
<accession>A0ABT4CXP3</accession>
<evidence type="ECO:0000313" key="6">
    <source>
        <dbReference type="Proteomes" id="UP001078443"/>
    </source>
</evidence>
<comment type="similarity">
    <text evidence="1">Belongs to the GSP E family.</text>
</comment>
<dbReference type="InterPro" id="IPR037257">
    <property type="entry name" value="T2SS_E_N_sf"/>
</dbReference>
<protein>
    <submittedName>
        <fullName evidence="5">GspE/PulE family protein</fullName>
    </submittedName>
</protein>
<evidence type="ECO:0000256" key="3">
    <source>
        <dbReference type="ARBA" id="ARBA00022840"/>
    </source>
</evidence>
<keyword evidence="3" id="KW-0067">ATP-binding</keyword>
<dbReference type="InterPro" id="IPR003593">
    <property type="entry name" value="AAA+_ATPase"/>
</dbReference>
<dbReference type="PANTHER" id="PTHR30258">
    <property type="entry name" value="TYPE II SECRETION SYSTEM PROTEIN GSPE-RELATED"/>
    <property type="match status" value="1"/>
</dbReference>
<evidence type="ECO:0000259" key="4">
    <source>
        <dbReference type="PROSITE" id="PS00662"/>
    </source>
</evidence>
<gene>
    <name evidence="5" type="ORF">OW763_05155</name>
</gene>
<feature type="domain" description="Bacterial type II secretion system protein E" evidence="4">
    <location>
        <begin position="374"/>
        <end position="388"/>
    </location>
</feature>
<dbReference type="RefSeq" id="WP_268040011.1">
    <property type="nucleotide sequence ID" value="NZ_JAPQER010000002.1"/>
</dbReference>
<dbReference type="InterPro" id="IPR027417">
    <property type="entry name" value="P-loop_NTPase"/>
</dbReference>
<proteinExistence type="inferred from homology"/>
<reference evidence="5" key="1">
    <citation type="submission" date="2022-12" db="EMBL/GenBank/DDBJ databases">
        <authorList>
            <person name="Wang J."/>
        </authorList>
    </citation>
    <scope>NUCLEOTIDE SEQUENCE</scope>
    <source>
        <strain evidence="5">HY-45-18</strain>
    </source>
</reference>
<dbReference type="Proteomes" id="UP001078443">
    <property type="component" value="Unassembled WGS sequence"/>
</dbReference>
<dbReference type="Pfam" id="PF00437">
    <property type="entry name" value="T2SSE"/>
    <property type="match status" value="1"/>
</dbReference>
<dbReference type="PROSITE" id="PS00662">
    <property type="entry name" value="T2SP_E"/>
    <property type="match status" value="1"/>
</dbReference>
<dbReference type="CDD" id="cd01129">
    <property type="entry name" value="PulE-GspE-like"/>
    <property type="match status" value="1"/>
</dbReference>
<dbReference type="SUPFAM" id="SSF160246">
    <property type="entry name" value="EspE N-terminal domain-like"/>
    <property type="match status" value="1"/>
</dbReference>
<dbReference type="Gene3D" id="3.30.300.160">
    <property type="entry name" value="Type II secretion system, protein E, N-terminal domain"/>
    <property type="match status" value="1"/>
</dbReference>
<dbReference type="SUPFAM" id="SSF52540">
    <property type="entry name" value="P-loop containing nucleoside triphosphate hydrolases"/>
    <property type="match status" value="1"/>
</dbReference>
<evidence type="ECO:0000256" key="2">
    <source>
        <dbReference type="ARBA" id="ARBA00022741"/>
    </source>
</evidence>